<evidence type="ECO:0000256" key="7">
    <source>
        <dbReference type="ARBA" id="ARBA00023242"/>
    </source>
</evidence>
<evidence type="ECO:0000259" key="11">
    <source>
        <dbReference type="SMART" id="SM00382"/>
    </source>
</evidence>
<evidence type="ECO:0000256" key="2">
    <source>
        <dbReference type="ARBA" id="ARBA00022490"/>
    </source>
</evidence>
<proteinExistence type="inferred from homology"/>
<evidence type="ECO:0000256" key="5">
    <source>
        <dbReference type="ARBA" id="ARBA00023054"/>
    </source>
</evidence>
<dbReference type="GeneID" id="40311808"/>
<dbReference type="GO" id="GO:0005737">
    <property type="term" value="C:cytoplasm"/>
    <property type="evidence" value="ECO:0007669"/>
    <property type="project" value="UniProtKB-SubCell"/>
</dbReference>
<feature type="compositionally biased region" description="Basic and acidic residues" evidence="10">
    <location>
        <begin position="372"/>
        <end position="383"/>
    </location>
</feature>
<evidence type="ECO:0000256" key="8">
    <source>
        <dbReference type="ARBA" id="ARBA00055682"/>
    </source>
</evidence>
<keyword evidence="4 9" id="KW-0378">Hydrolase</keyword>
<dbReference type="VEuPathDB" id="ToxoDB:BESB_068820"/>
<keyword evidence="7" id="KW-0539">Nucleus</keyword>
<feature type="region of interest" description="Disordered" evidence="10">
    <location>
        <begin position="338"/>
        <end position="406"/>
    </location>
</feature>
<dbReference type="CDD" id="cd17870">
    <property type="entry name" value="GPN1"/>
    <property type="match status" value="1"/>
</dbReference>
<dbReference type="InterPro" id="IPR004130">
    <property type="entry name" value="Gpn"/>
</dbReference>
<comment type="function">
    <text evidence="8 9">Small GTPase required for proper nuclear import of RNA polymerase II (RNAPII). May act at an RNAP assembly step prior to nuclear import.</text>
</comment>
<evidence type="ECO:0000313" key="12">
    <source>
        <dbReference type="EMBL" id="PFH34849.1"/>
    </source>
</evidence>
<dbReference type="InterPro" id="IPR003593">
    <property type="entry name" value="AAA+_ATPase"/>
</dbReference>
<dbReference type="KEGG" id="bbes:BESB_068820"/>
<evidence type="ECO:0000256" key="1">
    <source>
        <dbReference type="ARBA" id="ARBA00005290"/>
    </source>
</evidence>
<keyword evidence="3 9" id="KW-0547">Nucleotide-binding</keyword>
<keyword evidence="13" id="KW-1185">Reference proteome</keyword>
<dbReference type="GO" id="GO:0005525">
    <property type="term" value="F:GTP binding"/>
    <property type="evidence" value="ECO:0007669"/>
    <property type="project" value="UniProtKB-KW"/>
</dbReference>
<evidence type="ECO:0000256" key="6">
    <source>
        <dbReference type="ARBA" id="ARBA00023134"/>
    </source>
</evidence>
<evidence type="ECO:0000256" key="4">
    <source>
        <dbReference type="ARBA" id="ARBA00022801"/>
    </source>
</evidence>
<evidence type="ECO:0000256" key="3">
    <source>
        <dbReference type="ARBA" id="ARBA00022741"/>
    </source>
</evidence>
<dbReference type="EC" id="3.6.5.-" evidence="9"/>
<name>A0A2A9MAC2_BESBE</name>
<evidence type="ECO:0000256" key="10">
    <source>
        <dbReference type="SAM" id="MobiDB-lite"/>
    </source>
</evidence>
<dbReference type="OrthoDB" id="243313at2759"/>
<dbReference type="STRING" id="94643.A0A2A9MAC2"/>
<dbReference type="Gene3D" id="3.40.50.300">
    <property type="entry name" value="P-loop containing nucleotide triphosphate hydrolases"/>
    <property type="match status" value="1"/>
</dbReference>
<reference evidence="12 13" key="1">
    <citation type="submission" date="2017-09" db="EMBL/GenBank/DDBJ databases">
        <title>Genome sequencing of Besnoitia besnoiti strain Bb-Ger1.</title>
        <authorList>
            <person name="Schares G."/>
            <person name="Venepally P."/>
            <person name="Lorenzi H.A."/>
        </authorList>
    </citation>
    <scope>NUCLEOTIDE SEQUENCE [LARGE SCALE GENOMIC DNA]</scope>
    <source>
        <strain evidence="12 13">Bb-Ger1</strain>
    </source>
</reference>
<dbReference type="Pfam" id="PF03029">
    <property type="entry name" value="ATP_bind_1"/>
    <property type="match status" value="1"/>
</dbReference>
<dbReference type="FunFam" id="3.40.50.300:FF:000888">
    <property type="entry name" value="GPN-loop GTPase 1"/>
    <property type="match status" value="1"/>
</dbReference>
<dbReference type="InterPro" id="IPR027417">
    <property type="entry name" value="P-loop_NTPase"/>
</dbReference>
<comment type="similarity">
    <text evidence="1 9">Belongs to the GPN-loop GTPase family.</text>
</comment>
<dbReference type="GO" id="GO:0003924">
    <property type="term" value="F:GTPase activity"/>
    <property type="evidence" value="ECO:0007669"/>
    <property type="project" value="InterPro"/>
</dbReference>
<evidence type="ECO:0000313" key="13">
    <source>
        <dbReference type="Proteomes" id="UP000224006"/>
    </source>
</evidence>
<dbReference type="RefSeq" id="XP_029218858.1">
    <property type="nucleotide sequence ID" value="XM_029365275.1"/>
</dbReference>
<keyword evidence="5" id="KW-0175">Coiled coil</keyword>
<dbReference type="GO" id="GO:0005634">
    <property type="term" value="C:nucleus"/>
    <property type="evidence" value="ECO:0007669"/>
    <property type="project" value="UniProtKB-SubCell"/>
</dbReference>
<comment type="subcellular location">
    <subcellularLocation>
        <location evidence="9">Cytoplasm</location>
    </subcellularLocation>
    <subcellularLocation>
        <location evidence="9">Nucleus</location>
    </subcellularLocation>
</comment>
<feature type="domain" description="AAA+ ATPase" evidence="11">
    <location>
        <begin position="38"/>
        <end position="182"/>
    </location>
</feature>
<keyword evidence="6 9" id="KW-0342">GTP-binding</keyword>
<dbReference type="AlphaFoldDB" id="A0A2A9MAC2"/>
<dbReference type="Proteomes" id="UP000224006">
    <property type="component" value="Chromosome VI"/>
</dbReference>
<dbReference type="EMBL" id="NWUJ01000006">
    <property type="protein sequence ID" value="PFH34849.1"/>
    <property type="molecule type" value="Genomic_DNA"/>
</dbReference>
<gene>
    <name evidence="12" type="ORF">BESB_068820</name>
</gene>
<protein>
    <recommendedName>
        <fullName evidence="9">GPN-loop GTPase</fullName>
        <ecNumber evidence="9">3.6.5.-</ecNumber>
    </recommendedName>
</protein>
<comment type="caution">
    <text evidence="12">The sequence shown here is derived from an EMBL/GenBank/DDBJ whole genome shotgun (WGS) entry which is preliminary data.</text>
</comment>
<dbReference type="PANTHER" id="PTHR21231">
    <property type="entry name" value="XPA-BINDING PROTEIN 1-RELATED"/>
    <property type="match status" value="1"/>
</dbReference>
<comment type="subunit">
    <text evidence="9">Binds to RNA polymerase II.</text>
</comment>
<dbReference type="SUPFAM" id="SSF52540">
    <property type="entry name" value="P-loop containing nucleoside triphosphate hydrolases"/>
    <property type="match status" value="1"/>
</dbReference>
<dbReference type="SMART" id="SM00382">
    <property type="entry name" value="AAA"/>
    <property type="match status" value="1"/>
</dbReference>
<keyword evidence="2 9" id="KW-0963">Cytoplasm</keyword>
<organism evidence="12 13">
    <name type="scientific">Besnoitia besnoiti</name>
    <name type="common">Apicomplexan protozoan</name>
    <dbReference type="NCBI Taxonomy" id="94643"/>
    <lineage>
        <taxon>Eukaryota</taxon>
        <taxon>Sar</taxon>
        <taxon>Alveolata</taxon>
        <taxon>Apicomplexa</taxon>
        <taxon>Conoidasida</taxon>
        <taxon>Coccidia</taxon>
        <taxon>Eucoccidiorida</taxon>
        <taxon>Eimeriorina</taxon>
        <taxon>Sarcocystidae</taxon>
        <taxon>Besnoitia</taxon>
    </lineage>
</organism>
<sequence>MFADAFKAEAAPAGASASSAASAVSAASAPTASAGPRSALVVVIIGMAGSGKTTFVTGLQRHLREVCGKRVYTLNLDPAVVSLAYAPNIDIRDTVDYKKVMQHYRLGPNGAILTSLNLFATKFGDVLQLLEQRRHTHDVILVDTPGQIEVFTWSASGAIILESLSATLPTCVCYVLDTPRCTRPITLMSNMLYACSVLYKAKLPFVGCFNKTDVAHHAVCQEWMTDYDAFQEALLTDDSYLASLSRSSALMLVEFYRVIQTVGVSSTTGQGMSDMVKQLERCAEEYQTDFLPFFEQQKKAKEERQRESATQEFAQFKRDYDPAVKAAALAAAVASSAVSAQTRSNGAPEARETGPMHPAAPDNSAHAASSKAGEEGLKREANSDSRSAFGGIVHAGDRRPAEGGVRQPRRMPKLLFAFNTFVNIYDRLSPKCA</sequence>
<dbReference type="InterPro" id="IPR030230">
    <property type="entry name" value="Gpn1/Npa3/XAB1"/>
</dbReference>
<evidence type="ECO:0000256" key="9">
    <source>
        <dbReference type="RuleBase" id="RU365059"/>
    </source>
</evidence>
<accession>A0A2A9MAC2</accession>
<dbReference type="PANTHER" id="PTHR21231:SF8">
    <property type="entry name" value="GPN-LOOP GTPASE 1"/>
    <property type="match status" value="1"/>
</dbReference>